<gene>
    <name evidence="3" type="ORF">V5O48_012651</name>
</gene>
<accession>A0ABR3F287</accession>
<keyword evidence="2" id="KW-0812">Transmembrane</keyword>
<dbReference type="EMBL" id="JBAHYK010001146">
    <property type="protein sequence ID" value="KAL0569318.1"/>
    <property type="molecule type" value="Genomic_DNA"/>
</dbReference>
<protein>
    <submittedName>
        <fullName evidence="3">Uncharacterized protein</fullName>
    </submittedName>
</protein>
<proteinExistence type="predicted"/>
<evidence type="ECO:0000313" key="3">
    <source>
        <dbReference type="EMBL" id="KAL0569318.1"/>
    </source>
</evidence>
<evidence type="ECO:0000256" key="1">
    <source>
        <dbReference type="SAM" id="MobiDB-lite"/>
    </source>
</evidence>
<name>A0ABR3F287_9AGAR</name>
<keyword evidence="2" id="KW-0472">Membrane</keyword>
<feature type="compositionally biased region" description="Acidic residues" evidence="1">
    <location>
        <begin position="115"/>
        <end position="125"/>
    </location>
</feature>
<organism evidence="3 4">
    <name type="scientific">Marasmius crinis-equi</name>
    <dbReference type="NCBI Taxonomy" id="585013"/>
    <lineage>
        <taxon>Eukaryota</taxon>
        <taxon>Fungi</taxon>
        <taxon>Dikarya</taxon>
        <taxon>Basidiomycota</taxon>
        <taxon>Agaricomycotina</taxon>
        <taxon>Agaricomycetes</taxon>
        <taxon>Agaricomycetidae</taxon>
        <taxon>Agaricales</taxon>
        <taxon>Marasmiineae</taxon>
        <taxon>Marasmiaceae</taxon>
        <taxon>Marasmius</taxon>
    </lineage>
</organism>
<feature type="transmembrane region" description="Helical" evidence="2">
    <location>
        <begin position="140"/>
        <end position="159"/>
    </location>
</feature>
<keyword evidence="4" id="KW-1185">Reference proteome</keyword>
<feature type="transmembrane region" description="Helical" evidence="2">
    <location>
        <begin position="20"/>
        <end position="41"/>
    </location>
</feature>
<evidence type="ECO:0000313" key="4">
    <source>
        <dbReference type="Proteomes" id="UP001465976"/>
    </source>
</evidence>
<keyword evidence="2" id="KW-1133">Transmembrane helix</keyword>
<feature type="region of interest" description="Disordered" evidence="1">
    <location>
        <begin position="96"/>
        <end position="128"/>
    </location>
</feature>
<dbReference type="Proteomes" id="UP001465976">
    <property type="component" value="Unassembled WGS sequence"/>
</dbReference>
<comment type="caution">
    <text evidence="3">The sequence shown here is derived from an EMBL/GenBank/DDBJ whole genome shotgun (WGS) entry which is preliminary data.</text>
</comment>
<evidence type="ECO:0000256" key="2">
    <source>
        <dbReference type="SAM" id="Phobius"/>
    </source>
</evidence>
<feature type="compositionally biased region" description="Polar residues" evidence="1">
    <location>
        <begin position="98"/>
        <end position="107"/>
    </location>
</feature>
<sequence>MSSDADAPSKKQRNAGPSPLLISAVAGTIVASIVIPGAIWLRRRKNLHLPGPPPPARQILKRSEFNRLSLGVPSSGAATTPPKREPRQAQAFARLTPTIASSTSFTPRETKTTTSEEELPGEEPVPEQLDFSPALLTVRAFGIATLAVSIGAVGLVWGVKSVMGKALQTEQFARRMRELIMTRMPILSSRIHRSHTEEYEEGRTAHTDSQWNWNDAEERLKDAFDKDGISGWVEVAVKELEAEEAFERTKRSSMEHTER</sequence>
<reference evidence="3 4" key="1">
    <citation type="submission" date="2024-02" db="EMBL/GenBank/DDBJ databases">
        <title>A draft genome for the cacao thread blight pathogen Marasmius crinis-equi.</title>
        <authorList>
            <person name="Cohen S.P."/>
            <person name="Baruah I.K."/>
            <person name="Amoako-Attah I."/>
            <person name="Bukari Y."/>
            <person name="Meinhardt L.W."/>
            <person name="Bailey B.A."/>
        </authorList>
    </citation>
    <scope>NUCLEOTIDE SEQUENCE [LARGE SCALE GENOMIC DNA]</scope>
    <source>
        <strain evidence="3 4">GH-76</strain>
    </source>
</reference>